<keyword evidence="1" id="KW-0808">Transferase</keyword>
<evidence type="ECO:0000313" key="9">
    <source>
        <dbReference type="Proteomes" id="UP000469385"/>
    </source>
</evidence>
<dbReference type="Pfam" id="PF26309">
    <property type="entry name" value="DUF8082"/>
    <property type="match status" value="1"/>
</dbReference>
<dbReference type="SUPFAM" id="SSF56112">
    <property type="entry name" value="Protein kinase-like (PK-like)"/>
    <property type="match status" value="1"/>
</dbReference>
<keyword evidence="3 8" id="KW-0418">Kinase</keyword>
<evidence type="ECO:0000256" key="5">
    <source>
        <dbReference type="PROSITE-ProRule" id="PRU10141"/>
    </source>
</evidence>
<evidence type="ECO:0000313" key="8">
    <source>
        <dbReference type="EMBL" id="MVQ32031.1"/>
    </source>
</evidence>
<evidence type="ECO:0000256" key="4">
    <source>
        <dbReference type="ARBA" id="ARBA00022840"/>
    </source>
</evidence>
<feature type="domain" description="Protein kinase" evidence="7">
    <location>
        <begin position="14"/>
        <end position="274"/>
    </location>
</feature>
<reference evidence="8 9" key="1">
    <citation type="submission" date="2019-12" db="EMBL/GenBank/DDBJ databases">
        <authorList>
            <person name="Huq M.A."/>
        </authorList>
    </citation>
    <scope>NUCLEOTIDE SEQUENCE [LARGE SCALE GENOMIC DNA]</scope>
    <source>
        <strain evidence="8 9">MAH-25</strain>
    </source>
</reference>
<keyword evidence="2 5" id="KW-0547">Nucleotide-binding</keyword>
<dbReference type="Gene3D" id="3.30.200.20">
    <property type="entry name" value="Phosphorylase Kinase, domain 1"/>
    <property type="match status" value="1"/>
</dbReference>
<evidence type="ECO:0000256" key="3">
    <source>
        <dbReference type="ARBA" id="ARBA00022777"/>
    </source>
</evidence>
<dbReference type="CDD" id="cd14014">
    <property type="entry name" value="STKc_PknB_like"/>
    <property type="match status" value="1"/>
</dbReference>
<feature type="binding site" evidence="5">
    <location>
        <position position="43"/>
    </location>
    <ligand>
        <name>ATP</name>
        <dbReference type="ChEBI" id="CHEBI:30616"/>
    </ligand>
</feature>
<gene>
    <name evidence="8" type="ORF">GON04_21405</name>
</gene>
<dbReference type="PANTHER" id="PTHR43289:SF34">
    <property type="entry name" value="SERINE_THREONINE-PROTEIN KINASE YBDM-RELATED"/>
    <property type="match status" value="1"/>
</dbReference>
<protein>
    <submittedName>
        <fullName evidence="8">Protein kinase</fullName>
    </submittedName>
</protein>
<dbReference type="InterPro" id="IPR000719">
    <property type="entry name" value="Prot_kinase_dom"/>
</dbReference>
<dbReference type="PROSITE" id="PS00108">
    <property type="entry name" value="PROTEIN_KINASE_ST"/>
    <property type="match status" value="1"/>
</dbReference>
<dbReference type="GO" id="GO:0004674">
    <property type="term" value="F:protein serine/threonine kinase activity"/>
    <property type="evidence" value="ECO:0007669"/>
    <property type="project" value="TreeGrafter"/>
</dbReference>
<comment type="caution">
    <text evidence="8">The sequence shown here is derived from an EMBL/GenBank/DDBJ whole genome shotgun (WGS) entry which is preliminary data.</text>
</comment>
<dbReference type="InterPro" id="IPR017441">
    <property type="entry name" value="Protein_kinase_ATP_BS"/>
</dbReference>
<dbReference type="AlphaFoldDB" id="A0A6N8IYE2"/>
<feature type="compositionally biased region" description="Low complexity" evidence="6">
    <location>
        <begin position="302"/>
        <end position="311"/>
    </location>
</feature>
<dbReference type="Proteomes" id="UP000469385">
    <property type="component" value="Unassembled WGS sequence"/>
</dbReference>
<dbReference type="InterPro" id="IPR011009">
    <property type="entry name" value="Kinase-like_dom_sf"/>
</dbReference>
<evidence type="ECO:0000259" key="7">
    <source>
        <dbReference type="PROSITE" id="PS50011"/>
    </source>
</evidence>
<feature type="compositionally biased region" description="Low complexity" evidence="6">
    <location>
        <begin position="412"/>
        <end position="433"/>
    </location>
</feature>
<keyword evidence="9" id="KW-1185">Reference proteome</keyword>
<dbReference type="PROSITE" id="PS50011">
    <property type="entry name" value="PROTEIN_KINASE_DOM"/>
    <property type="match status" value="1"/>
</dbReference>
<evidence type="ECO:0000256" key="1">
    <source>
        <dbReference type="ARBA" id="ARBA00022679"/>
    </source>
</evidence>
<dbReference type="InterPro" id="IPR008271">
    <property type="entry name" value="Ser/Thr_kinase_AS"/>
</dbReference>
<sequence>MALSAPVPSSVGPYRVRGVIGSGAMGMVYLAHDPAIDRRVVIKTIHRRLLESGDDEPDVAARFRVEAQAAGRLAHRNIVPVYQFGEDDECAYIVMEYVAGRNLRDYIRAPRKLGVPQVLCLMLQLLDGLHYAHERGVVHRDIKPANLLIADDGRLKITDFGIARIESSNLTRANFVVGSPGYIAPEQYTNRSVDRRVDVFSSGVLLYQMLSGTTPFAGTDEAIMYKIVYERHKPLSELTQDPALEPFDAVLDRALAKDPAQRYASAFEMREALLGIATEPVPDVLPADLVLAPQLEAAAAQPAPAGPAQAPRSAVATAPLSVPSSGRPSVPPVRSQPGTGQPSIPVPTGWDTQALAAVERELAEQVGPVARVLVRRAARGLTSLAAVRQAVATSIVDPEARQRFLAGAGAPRTGTANRARIATGTGTGTATGALSAPDGSRGATVAAEAPIGRPMRDGDVDKAAAALRSSLGPVARVVARRCAEASQTREQFIERVLAQLAPTVDGRRVQAELWRALG</sequence>
<dbReference type="Gene3D" id="1.10.510.10">
    <property type="entry name" value="Transferase(Phosphotransferase) domain 1"/>
    <property type="match status" value="1"/>
</dbReference>
<feature type="region of interest" description="Disordered" evidence="6">
    <location>
        <begin position="302"/>
        <end position="349"/>
    </location>
</feature>
<proteinExistence type="predicted"/>
<dbReference type="PROSITE" id="PS00107">
    <property type="entry name" value="PROTEIN_KINASE_ATP"/>
    <property type="match status" value="1"/>
</dbReference>
<accession>A0A6N8IYE2</accession>
<dbReference type="SMART" id="SM00220">
    <property type="entry name" value="S_TKc"/>
    <property type="match status" value="1"/>
</dbReference>
<name>A0A6N8IYE2_9BURK</name>
<dbReference type="Pfam" id="PF00069">
    <property type="entry name" value="Pkinase"/>
    <property type="match status" value="1"/>
</dbReference>
<dbReference type="EMBL" id="WSEL01000009">
    <property type="protein sequence ID" value="MVQ32031.1"/>
    <property type="molecule type" value="Genomic_DNA"/>
</dbReference>
<dbReference type="GO" id="GO:0005524">
    <property type="term" value="F:ATP binding"/>
    <property type="evidence" value="ECO:0007669"/>
    <property type="project" value="UniProtKB-UniRule"/>
</dbReference>
<dbReference type="PANTHER" id="PTHR43289">
    <property type="entry name" value="MITOGEN-ACTIVATED PROTEIN KINASE KINASE KINASE 20-RELATED"/>
    <property type="match status" value="1"/>
</dbReference>
<evidence type="ECO:0000256" key="2">
    <source>
        <dbReference type="ARBA" id="ARBA00022741"/>
    </source>
</evidence>
<dbReference type="InterPro" id="IPR058395">
    <property type="entry name" value="DUF8082"/>
</dbReference>
<feature type="compositionally biased region" description="Low complexity" evidence="6">
    <location>
        <begin position="321"/>
        <end position="338"/>
    </location>
</feature>
<dbReference type="RefSeq" id="WP_157400025.1">
    <property type="nucleotide sequence ID" value="NZ_WSEL01000009.1"/>
</dbReference>
<organism evidence="8 9">
    <name type="scientific">Ramlibacter pinisoli</name>
    <dbReference type="NCBI Taxonomy" id="2682844"/>
    <lineage>
        <taxon>Bacteria</taxon>
        <taxon>Pseudomonadati</taxon>
        <taxon>Pseudomonadota</taxon>
        <taxon>Betaproteobacteria</taxon>
        <taxon>Burkholderiales</taxon>
        <taxon>Comamonadaceae</taxon>
        <taxon>Ramlibacter</taxon>
    </lineage>
</organism>
<evidence type="ECO:0000256" key="6">
    <source>
        <dbReference type="SAM" id="MobiDB-lite"/>
    </source>
</evidence>
<keyword evidence="4 5" id="KW-0067">ATP-binding</keyword>
<feature type="region of interest" description="Disordered" evidence="6">
    <location>
        <begin position="406"/>
        <end position="442"/>
    </location>
</feature>